<feature type="non-terminal residue" evidence="1">
    <location>
        <position position="146"/>
    </location>
</feature>
<gene>
    <name evidence="1" type="ORF">METZ01_LOCUS482624</name>
</gene>
<sequence>MKMPDDLIEMMENCGGEDLLRYLLKEDGMINWETISLYPIVAYSPPHMDSAILIGIAYWDGIQFNILHSEYEFEDHPTFDKWVKYLMEMGTNYKNEAEALLDHHRAIIAVKRDMKEAIKIGWEALLSEVIYGIRPTRYQKTNKINL</sequence>
<accession>A0A383CCC9</accession>
<name>A0A383CCC9_9ZZZZ</name>
<organism evidence="1">
    <name type="scientific">marine metagenome</name>
    <dbReference type="NCBI Taxonomy" id="408172"/>
    <lineage>
        <taxon>unclassified sequences</taxon>
        <taxon>metagenomes</taxon>
        <taxon>ecological metagenomes</taxon>
    </lineage>
</organism>
<proteinExistence type="predicted"/>
<reference evidence="1" key="1">
    <citation type="submission" date="2018-05" db="EMBL/GenBank/DDBJ databases">
        <authorList>
            <person name="Lanie J.A."/>
            <person name="Ng W.-L."/>
            <person name="Kazmierczak K.M."/>
            <person name="Andrzejewski T.M."/>
            <person name="Davidsen T.M."/>
            <person name="Wayne K.J."/>
            <person name="Tettelin H."/>
            <person name="Glass J.I."/>
            <person name="Rusch D."/>
            <person name="Podicherti R."/>
            <person name="Tsui H.-C.T."/>
            <person name="Winkler M.E."/>
        </authorList>
    </citation>
    <scope>NUCLEOTIDE SEQUENCE</scope>
</reference>
<evidence type="ECO:0000313" key="1">
    <source>
        <dbReference type="EMBL" id="SVE29770.1"/>
    </source>
</evidence>
<dbReference type="EMBL" id="UINC01207611">
    <property type="protein sequence ID" value="SVE29770.1"/>
    <property type="molecule type" value="Genomic_DNA"/>
</dbReference>
<dbReference type="AlphaFoldDB" id="A0A383CCC9"/>
<protein>
    <submittedName>
        <fullName evidence="1">Uncharacterized protein</fullName>
    </submittedName>
</protein>